<evidence type="ECO:0000256" key="4">
    <source>
        <dbReference type="PROSITE-ProRule" id="PRU01024"/>
    </source>
</evidence>
<feature type="binding site" evidence="4">
    <location>
        <position position="289"/>
    </location>
    <ligand>
        <name>S-adenosyl-L-methionine</name>
        <dbReference type="ChEBI" id="CHEBI:59789"/>
    </ligand>
</feature>
<protein>
    <submittedName>
        <fullName evidence="6">tRNA/tmRNA/rRNA uracil-C5-methylase (TrmA/RlmC/RlmD family)</fullName>
    </submittedName>
</protein>
<feature type="active site" description="Nucleophile" evidence="4">
    <location>
        <position position="381"/>
    </location>
</feature>
<dbReference type="Proteomes" id="UP000587527">
    <property type="component" value="Unassembled WGS sequence"/>
</dbReference>
<keyword evidence="1 4" id="KW-0489">Methyltransferase</keyword>
<dbReference type="SUPFAM" id="SSF53335">
    <property type="entry name" value="S-adenosyl-L-methionine-dependent methyltransferases"/>
    <property type="match status" value="1"/>
</dbReference>
<dbReference type="EMBL" id="JACHMN010000003">
    <property type="protein sequence ID" value="MBB5872410.1"/>
    <property type="molecule type" value="Genomic_DNA"/>
</dbReference>
<evidence type="ECO:0000313" key="6">
    <source>
        <dbReference type="EMBL" id="MBB5872410.1"/>
    </source>
</evidence>
<dbReference type="PANTHER" id="PTHR11061:SF30">
    <property type="entry name" value="TRNA (URACIL(54)-C(5))-METHYLTRANSFERASE"/>
    <property type="match status" value="1"/>
</dbReference>
<evidence type="ECO:0000256" key="3">
    <source>
        <dbReference type="ARBA" id="ARBA00022691"/>
    </source>
</evidence>
<name>A0A841C0D4_9ACTN</name>
<evidence type="ECO:0000256" key="2">
    <source>
        <dbReference type="ARBA" id="ARBA00022679"/>
    </source>
</evidence>
<proteinExistence type="inferred from homology"/>
<dbReference type="RefSeq" id="WP_184842010.1">
    <property type="nucleotide sequence ID" value="NZ_JACHMN010000003.1"/>
</dbReference>
<dbReference type="InterPro" id="IPR010280">
    <property type="entry name" value="U5_MeTrfase_fam"/>
</dbReference>
<dbReference type="Pfam" id="PF01938">
    <property type="entry name" value="TRAM"/>
    <property type="match status" value="1"/>
</dbReference>
<dbReference type="GO" id="GO:0070041">
    <property type="term" value="F:rRNA (uridine-C5-)-methyltransferase activity"/>
    <property type="evidence" value="ECO:0007669"/>
    <property type="project" value="TreeGrafter"/>
</dbReference>
<dbReference type="InterPro" id="IPR029063">
    <property type="entry name" value="SAM-dependent_MTases_sf"/>
</dbReference>
<dbReference type="SUPFAM" id="SSF50249">
    <property type="entry name" value="Nucleic acid-binding proteins"/>
    <property type="match status" value="1"/>
</dbReference>
<comment type="similarity">
    <text evidence="4">Belongs to the class I-like SAM-binding methyltransferase superfamily. RNA M5U methyltransferase family.</text>
</comment>
<sequence>MTLEEGERFEVLVGEVAHGGHCVARLPADASGPGIVIFVRHALPGEKVIAEVTEVHKGYARAEAVEIIEASPERREAPCRYAHAFGCGGCDLQHVTPAAQLGWKTAVVREQLSRLGGVPPRELEELDVRVVALPDVPGEAEGLGWRTRVRYSIDAADRAGLRKHRSHEVVAIDECLIAHPAIRALPVLDRLWPSGDDVHTVAPSGGPAMIMTDPSVRVTEHTLRRDFDIAAGGFWQVHPAAATTLAETVLDMLKPQPGETAWDLYGGAGLFAAVLGDAVGVTGHVTLVDSAPDLIASARINLGDLPVRVIDSTVERVLTPKRSSKKSRGGGGSAMPLRSGSALLGGPIDLVVLDPPRTGAGAAVVKAIVAAAPRAVAYVACDPAALGRDVATFREAGWRLVECRAYDCFPNTHHVECVALLMPR</sequence>
<dbReference type="InterPro" id="IPR012340">
    <property type="entry name" value="NA-bd_OB-fold"/>
</dbReference>
<keyword evidence="3 4" id="KW-0949">S-adenosyl-L-methionine</keyword>
<comment type="caution">
    <text evidence="6">The sequence shown here is derived from an EMBL/GenBank/DDBJ whole genome shotgun (WGS) entry which is preliminary data.</text>
</comment>
<keyword evidence="7" id="KW-1185">Reference proteome</keyword>
<dbReference type="PROSITE" id="PS50926">
    <property type="entry name" value="TRAM"/>
    <property type="match status" value="1"/>
</dbReference>
<dbReference type="Gene3D" id="2.40.50.140">
    <property type="entry name" value="Nucleic acid-binding proteins"/>
    <property type="match status" value="1"/>
</dbReference>
<organism evidence="6 7">
    <name type="scientific">Allocatelliglobosispora scoriae</name>
    <dbReference type="NCBI Taxonomy" id="643052"/>
    <lineage>
        <taxon>Bacteria</taxon>
        <taxon>Bacillati</taxon>
        <taxon>Actinomycetota</taxon>
        <taxon>Actinomycetes</taxon>
        <taxon>Micromonosporales</taxon>
        <taxon>Micromonosporaceae</taxon>
        <taxon>Allocatelliglobosispora</taxon>
    </lineage>
</organism>
<dbReference type="PANTHER" id="PTHR11061">
    <property type="entry name" value="RNA M5U METHYLTRANSFERASE"/>
    <property type="match status" value="1"/>
</dbReference>
<dbReference type="Pfam" id="PF05958">
    <property type="entry name" value="tRNA_U5-meth_tr"/>
    <property type="match status" value="1"/>
</dbReference>
<accession>A0A841C0D4</accession>
<evidence type="ECO:0000259" key="5">
    <source>
        <dbReference type="PROSITE" id="PS50926"/>
    </source>
</evidence>
<evidence type="ECO:0000256" key="1">
    <source>
        <dbReference type="ARBA" id="ARBA00022603"/>
    </source>
</evidence>
<feature type="binding site" evidence="4">
    <location>
        <position position="354"/>
    </location>
    <ligand>
        <name>S-adenosyl-L-methionine</name>
        <dbReference type="ChEBI" id="CHEBI:59789"/>
    </ligand>
</feature>
<keyword evidence="2 4" id="KW-0808">Transferase</keyword>
<gene>
    <name evidence="6" type="ORF">F4553_005844</name>
</gene>
<reference evidence="6 7" key="1">
    <citation type="submission" date="2020-08" db="EMBL/GenBank/DDBJ databases">
        <title>Sequencing the genomes of 1000 actinobacteria strains.</title>
        <authorList>
            <person name="Klenk H.-P."/>
        </authorList>
    </citation>
    <scope>NUCLEOTIDE SEQUENCE [LARGE SCALE GENOMIC DNA]</scope>
    <source>
        <strain evidence="6 7">DSM 45362</strain>
    </source>
</reference>
<feature type="binding site" evidence="4">
    <location>
        <position position="236"/>
    </location>
    <ligand>
        <name>S-adenosyl-L-methionine</name>
        <dbReference type="ChEBI" id="CHEBI:59789"/>
    </ligand>
</feature>
<dbReference type="Gene3D" id="3.40.50.150">
    <property type="entry name" value="Vaccinia Virus protein VP39"/>
    <property type="match status" value="1"/>
</dbReference>
<feature type="domain" description="TRAM" evidence="5">
    <location>
        <begin position="2"/>
        <end position="66"/>
    </location>
</feature>
<dbReference type="GO" id="GO:0070475">
    <property type="term" value="P:rRNA base methylation"/>
    <property type="evidence" value="ECO:0007669"/>
    <property type="project" value="TreeGrafter"/>
</dbReference>
<dbReference type="InterPro" id="IPR002792">
    <property type="entry name" value="TRAM_dom"/>
</dbReference>
<dbReference type="AlphaFoldDB" id="A0A841C0D4"/>
<evidence type="ECO:0000313" key="7">
    <source>
        <dbReference type="Proteomes" id="UP000587527"/>
    </source>
</evidence>
<feature type="binding site" evidence="4">
    <location>
        <position position="265"/>
    </location>
    <ligand>
        <name>S-adenosyl-L-methionine</name>
        <dbReference type="ChEBI" id="CHEBI:59789"/>
    </ligand>
</feature>
<dbReference type="PROSITE" id="PS51687">
    <property type="entry name" value="SAM_MT_RNA_M5U"/>
    <property type="match status" value="1"/>
</dbReference>